<keyword evidence="4" id="KW-1185">Reference proteome</keyword>
<dbReference type="OrthoDB" id="78947at2759"/>
<dbReference type="GO" id="GO:0005829">
    <property type="term" value="C:cytosol"/>
    <property type="evidence" value="ECO:0007669"/>
    <property type="project" value="TreeGrafter"/>
</dbReference>
<name>A0A1V6T6P8_9EURO</name>
<dbReference type="AlphaFoldDB" id="A0A1V6T6P8"/>
<dbReference type="GO" id="GO:0047134">
    <property type="term" value="F:protein-disulfide reductase [NAD(P)H] activity"/>
    <property type="evidence" value="ECO:0007669"/>
    <property type="project" value="InterPro"/>
</dbReference>
<comment type="similarity">
    <text evidence="1">Belongs to the thioredoxin family.</text>
</comment>
<dbReference type="InterPro" id="IPR010357">
    <property type="entry name" value="TXNDC17_dom"/>
</dbReference>
<dbReference type="SUPFAM" id="SSF52833">
    <property type="entry name" value="Thioredoxin-like"/>
    <property type="match status" value="1"/>
</dbReference>
<dbReference type="InterPro" id="IPR036249">
    <property type="entry name" value="Thioredoxin-like_sf"/>
</dbReference>
<proteinExistence type="inferred from homology"/>
<dbReference type="Pfam" id="PF06110">
    <property type="entry name" value="TXD17-like_Trx"/>
    <property type="match status" value="1"/>
</dbReference>
<dbReference type="STRING" id="303698.A0A1V6T6P8"/>
<dbReference type="Proteomes" id="UP000191285">
    <property type="component" value="Unassembled WGS sequence"/>
</dbReference>
<evidence type="ECO:0000313" key="3">
    <source>
        <dbReference type="EMBL" id="OQE21866.1"/>
    </source>
</evidence>
<accession>A0A1V6T6P8</accession>
<evidence type="ECO:0000256" key="1">
    <source>
        <dbReference type="ARBA" id="ARBA00008987"/>
    </source>
</evidence>
<evidence type="ECO:0000313" key="4">
    <source>
        <dbReference type="Proteomes" id="UP000191285"/>
    </source>
</evidence>
<feature type="domain" description="Thioredoxin" evidence="2">
    <location>
        <begin position="20"/>
        <end position="102"/>
    </location>
</feature>
<gene>
    <name evidence="3" type="ORF">PENSTE_c011G05610</name>
</gene>
<dbReference type="PANTHER" id="PTHR12452:SF0">
    <property type="entry name" value="THIOREDOXIN DOMAIN-CONTAINING PROTEIN 17"/>
    <property type="match status" value="1"/>
</dbReference>
<comment type="caution">
    <text evidence="3">The sequence shown here is derived from an EMBL/GenBank/DDBJ whole genome shotgun (WGS) entry which is preliminary data.</text>
</comment>
<dbReference type="Gene3D" id="3.40.30.10">
    <property type="entry name" value="Glutaredoxin"/>
    <property type="match status" value="1"/>
</dbReference>
<organism evidence="3 4">
    <name type="scientific">Penicillium steckii</name>
    <dbReference type="NCBI Taxonomy" id="303698"/>
    <lineage>
        <taxon>Eukaryota</taxon>
        <taxon>Fungi</taxon>
        <taxon>Dikarya</taxon>
        <taxon>Ascomycota</taxon>
        <taxon>Pezizomycotina</taxon>
        <taxon>Eurotiomycetes</taxon>
        <taxon>Eurotiomycetidae</taxon>
        <taxon>Eurotiales</taxon>
        <taxon>Aspergillaceae</taxon>
        <taxon>Penicillium</taxon>
    </lineage>
</organism>
<reference evidence="4" key="1">
    <citation type="journal article" date="2017" name="Nat. Microbiol.">
        <title>Global analysis of biosynthetic gene clusters reveals vast potential of secondary metabolite production in Penicillium species.</title>
        <authorList>
            <person name="Nielsen J.C."/>
            <person name="Grijseels S."/>
            <person name="Prigent S."/>
            <person name="Ji B."/>
            <person name="Dainat J."/>
            <person name="Nielsen K.F."/>
            <person name="Frisvad J.C."/>
            <person name="Workman M."/>
            <person name="Nielsen J."/>
        </authorList>
    </citation>
    <scope>NUCLEOTIDE SEQUENCE [LARGE SCALE GENOMIC DNA]</scope>
    <source>
        <strain evidence="4">IBT 24891</strain>
    </source>
</reference>
<dbReference type="InterPro" id="IPR045108">
    <property type="entry name" value="TXNDC17-like"/>
</dbReference>
<dbReference type="EMBL" id="MLKD01000011">
    <property type="protein sequence ID" value="OQE21866.1"/>
    <property type="molecule type" value="Genomic_DNA"/>
</dbReference>
<protein>
    <recommendedName>
        <fullName evidence="2">Thioredoxin domain-containing protein</fullName>
    </recommendedName>
</protein>
<dbReference type="PANTHER" id="PTHR12452">
    <property type="entry name" value="42-9-9 PROTEIN-RELATED"/>
    <property type="match status" value="1"/>
</dbReference>
<sequence>MPIIRNFTLPSSAKLLDLPEASSSKLFLAFISGDDPITKQPWCPDVRAALPHIDAAFTAPDAPTLAMVSVGTLAEWREPKNVFRTLWNVNNVPALVRYQRVNGEIAETGRLIEGEILDKSKMQKFMS</sequence>
<evidence type="ECO:0000259" key="2">
    <source>
        <dbReference type="Pfam" id="PF06110"/>
    </source>
</evidence>